<proteinExistence type="predicted"/>
<organism evidence="1 2">
    <name type="scientific">Methylovirgula ligni</name>
    <dbReference type="NCBI Taxonomy" id="569860"/>
    <lineage>
        <taxon>Bacteria</taxon>
        <taxon>Pseudomonadati</taxon>
        <taxon>Pseudomonadota</taxon>
        <taxon>Alphaproteobacteria</taxon>
        <taxon>Hyphomicrobiales</taxon>
        <taxon>Beijerinckiaceae</taxon>
        <taxon>Methylovirgula</taxon>
    </lineage>
</organism>
<keyword evidence="2" id="KW-1185">Reference proteome</keyword>
<dbReference type="RefSeq" id="WP_115836032.1">
    <property type="nucleotide sequence ID" value="NZ_CP025086.1"/>
</dbReference>
<dbReference type="OrthoDB" id="8113249at2"/>
<gene>
    <name evidence="1" type="ORF">DES32_1528</name>
</gene>
<reference evidence="1 2" key="1">
    <citation type="submission" date="2018-08" db="EMBL/GenBank/DDBJ databases">
        <title>Genomic Encyclopedia of Type Strains, Phase IV (KMG-IV): sequencing the most valuable type-strain genomes for metagenomic binning, comparative biology and taxonomic classification.</title>
        <authorList>
            <person name="Goeker M."/>
        </authorList>
    </citation>
    <scope>NUCLEOTIDE SEQUENCE [LARGE SCALE GENOMIC DNA]</scope>
    <source>
        <strain evidence="1 2">BW863</strain>
    </source>
</reference>
<dbReference type="AlphaFoldDB" id="A0A3D9YZ00"/>
<protein>
    <submittedName>
        <fullName evidence="1">Uncharacterized protein</fullName>
    </submittedName>
</protein>
<accession>A0A3D9YZ00</accession>
<dbReference type="Proteomes" id="UP000256900">
    <property type="component" value="Unassembled WGS sequence"/>
</dbReference>
<evidence type="ECO:0000313" key="2">
    <source>
        <dbReference type="Proteomes" id="UP000256900"/>
    </source>
</evidence>
<sequence>MANVYKIAVALQMTSNAPAFLSSLSKQLLGLDVSAKTLEKSFARLGPALTLGLSAFAASGILAGLKSAADAGKELLDVQNQLARAGLSHAQVAGLTAAAYEKMARLVPTATGADILRTAGQLRVVTGSLPKAISETPEALKIEALLENLTGQSADGAGHQLWRSLEMKGLTGGNAIQQAVAQKLLESFVQDISASGGKLSARDFLNAAKTGGAYWQRAAPDFLAGPGAVVMADLGGDRFGTALASLGQFTSGALTISKQQYETLRAIGMIDPHKVSTDRGGRVNMQPGAIAGSLQYGSDPYAWVQKALLPHLDAAGIKEGPERDSILSKIGRNRNVIRMLDMFSDPGFVAQINKDLSIFRQSQGLDAAYSSYVRNDPKGVDKAFDAQYRSMMMAIGAPLEQAAIPVMSAVTSMFTSIGAFAQKHPNIVKEIGFDALLGPLAAVVNGFRTLGTVFSPLGKSFASLASTMSPLTSATNAFVSALSALGGIFGKIESAIGGLAGKTWAIPAAPGGYLGKNPIYHKSGFVSPALSPSNGATIIKADAGGNILAYGPGGATQIGYMEDGARWKVRHGDDAWDGVRRFDMAMSSVVPKSPRNVQVTVPLEVKLDNKVLTKAVMKRQIAMMTMPLGIHGGPDGYGSFIGPGTSLQNA</sequence>
<name>A0A3D9YZ00_9HYPH</name>
<evidence type="ECO:0000313" key="1">
    <source>
        <dbReference type="EMBL" id="REF87891.1"/>
    </source>
</evidence>
<dbReference type="EMBL" id="QUMO01000002">
    <property type="protein sequence ID" value="REF87891.1"/>
    <property type="molecule type" value="Genomic_DNA"/>
</dbReference>
<comment type="caution">
    <text evidence="1">The sequence shown here is derived from an EMBL/GenBank/DDBJ whole genome shotgun (WGS) entry which is preliminary data.</text>
</comment>